<dbReference type="SUPFAM" id="SSF52172">
    <property type="entry name" value="CheY-like"/>
    <property type="match status" value="1"/>
</dbReference>
<gene>
    <name evidence="4" type="ORF">GCM10010987_06240</name>
    <name evidence="5" type="ORF">XH86_08240</name>
</gene>
<evidence type="ECO:0000259" key="3">
    <source>
        <dbReference type="PROSITE" id="PS50110"/>
    </source>
</evidence>
<dbReference type="Proteomes" id="UP000593880">
    <property type="component" value="Chromosome"/>
</dbReference>
<evidence type="ECO:0000313" key="7">
    <source>
        <dbReference type="Proteomes" id="UP000625079"/>
    </source>
</evidence>
<dbReference type="PROSITE" id="PS50110">
    <property type="entry name" value="RESPONSE_REGULATORY"/>
    <property type="match status" value="1"/>
</dbReference>
<dbReference type="Proteomes" id="UP000625079">
    <property type="component" value="Unassembled WGS sequence"/>
</dbReference>
<dbReference type="OrthoDB" id="9782655at2"/>
<keyword evidence="1 2" id="KW-0597">Phosphoprotein</keyword>
<dbReference type="Pfam" id="PF00072">
    <property type="entry name" value="Response_reg"/>
    <property type="match status" value="1"/>
</dbReference>
<dbReference type="InterPro" id="IPR001789">
    <property type="entry name" value="Sig_transdc_resp-reg_receiver"/>
</dbReference>
<reference evidence="5 6" key="2">
    <citation type="submission" date="2018-06" db="EMBL/GenBank/DDBJ databases">
        <title>Comparative genomics of rhizobia nodulating Arachis hypogaea in China.</title>
        <authorList>
            <person name="Li Y."/>
        </authorList>
    </citation>
    <scope>NUCLEOTIDE SEQUENCE [LARGE SCALE GENOMIC DNA]</scope>
    <source>
        <strain evidence="5 6">CCBAU 51658</strain>
    </source>
</reference>
<proteinExistence type="predicted"/>
<dbReference type="Gene3D" id="3.40.50.2300">
    <property type="match status" value="1"/>
</dbReference>
<protein>
    <submittedName>
        <fullName evidence="5">Response regulator</fullName>
    </submittedName>
</protein>
<accession>A0A410V1Z3</accession>
<dbReference type="EMBL" id="CP030057">
    <property type="protein sequence ID" value="QOZ58724.1"/>
    <property type="molecule type" value="Genomic_DNA"/>
</dbReference>
<dbReference type="SMART" id="SM00448">
    <property type="entry name" value="REC"/>
    <property type="match status" value="1"/>
</dbReference>
<dbReference type="PANTHER" id="PTHR44591">
    <property type="entry name" value="STRESS RESPONSE REGULATOR PROTEIN 1"/>
    <property type="match status" value="1"/>
</dbReference>
<dbReference type="PANTHER" id="PTHR44591:SF21">
    <property type="entry name" value="TWO-COMPONENT RESPONSE REGULATOR"/>
    <property type="match status" value="1"/>
</dbReference>
<name>A0A410V1Z3_9BRAD</name>
<dbReference type="AlphaFoldDB" id="A0A410V1Z3"/>
<evidence type="ECO:0000313" key="4">
    <source>
        <dbReference type="EMBL" id="GGI19815.1"/>
    </source>
</evidence>
<dbReference type="EMBL" id="BMHC01000001">
    <property type="protein sequence ID" value="GGI19815.1"/>
    <property type="molecule type" value="Genomic_DNA"/>
</dbReference>
<evidence type="ECO:0000256" key="1">
    <source>
        <dbReference type="ARBA" id="ARBA00022553"/>
    </source>
</evidence>
<evidence type="ECO:0000256" key="2">
    <source>
        <dbReference type="PROSITE-ProRule" id="PRU00169"/>
    </source>
</evidence>
<sequence length="148" mass="16291">MVKRIVAKVARPDPPARLEGKLVILPEYKSVYVVDDDPSMRRSMKRLLREHGYETVLFDSAGALIRHGRFEWALCIVLDIDLNGSSGIDLRRQLVTQGIAVPIIFVTGNDSEACRSAAVESGCAAYLNKPFMPQSFIASIQAVCGRAN</sequence>
<dbReference type="GO" id="GO:0000160">
    <property type="term" value="P:phosphorelay signal transduction system"/>
    <property type="evidence" value="ECO:0007669"/>
    <property type="project" value="InterPro"/>
</dbReference>
<reference evidence="4" key="1">
    <citation type="journal article" date="2014" name="Int. J. Syst. Evol. Microbiol.">
        <title>Complete genome sequence of Corynebacterium casei LMG S-19264T (=DSM 44701T), isolated from a smear-ripened cheese.</title>
        <authorList>
            <consortium name="US DOE Joint Genome Institute (JGI-PGF)"/>
            <person name="Walter F."/>
            <person name="Albersmeier A."/>
            <person name="Kalinowski J."/>
            <person name="Ruckert C."/>
        </authorList>
    </citation>
    <scope>NUCLEOTIDE SEQUENCE</scope>
    <source>
        <strain evidence="4">CGMCC 1.15034</strain>
    </source>
</reference>
<reference evidence="4" key="3">
    <citation type="submission" date="2022-12" db="EMBL/GenBank/DDBJ databases">
        <authorList>
            <person name="Sun Q."/>
            <person name="Zhou Y."/>
        </authorList>
    </citation>
    <scope>NUCLEOTIDE SEQUENCE</scope>
    <source>
        <strain evidence="4">CGMCC 1.15034</strain>
    </source>
</reference>
<feature type="domain" description="Response regulatory" evidence="3">
    <location>
        <begin position="30"/>
        <end position="144"/>
    </location>
</feature>
<evidence type="ECO:0000313" key="6">
    <source>
        <dbReference type="Proteomes" id="UP000593880"/>
    </source>
</evidence>
<feature type="modified residue" description="4-aspartylphosphate" evidence="2">
    <location>
        <position position="79"/>
    </location>
</feature>
<organism evidence="4 7">
    <name type="scientific">Bradyrhizobium guangdongense</name>
    <dbReference type="NCBI Taxonomy" id="1325090"/>
    <lineage>
        <taxon>Bacteria</taxon>
        <taxon>Pseudomonadati</taxon>
        <taxon>Pseudomonadota</taxon>
        <taxon>Alphaproteobacteria</taxon>
        <taxon>Hyphomicrobiales</taxon>
        <taxon>Nitrobacteraceae</taxon>
        <taxon>Bradyrhizobium</taxon>
    </lineage>
</organism>
<dbReference type="InterPro" id="IPR050595">
    <property type="entry name" value="Bact_response_regulator"/>
</dbReference>
<evidence type="ECO:0000313" key="5">
    <source>
        <dbReference type="EMBL" id="QOZ58724.1"/>
    </source>
</evidence>
<dbReference type="InterPro" id="IPR011006">
    <property type="entry name" value="CheY-like_superfamily"/>
</dbReference>
<keyword evidence="6" id="KW-1185">Reference proteome</keyword>
<dbReference type="RefSeq" id="WP_128964340.1">
    <property type="nucleotide sequence ID" value="NZ_BMHC01000001.1"/>
</dbReference>